<evidence type="ECO:0000313" key="3">
    <source>
        <dbReference type="Ensembl" id="ENSLACP00000012253.1"/>
    </source>
</evidence>
<feature type="compositionally biased region" description="Polar residues" evidence="1">
    <location>
        <begin position="26"/>
        <end position="35"/>
    </location>
</feature>
<dbReference type="eggNOG" id="ENOG502QPQD">
    <property type="taxonomic scope" value="Eukaryota"/>
</dbReference>
<dbReference type="STRING" id="7897.ENSLACP00000012253"/>
<name>H3ARI2_LATCH</name>
<sequence length="265" mass="30332">IASGSNESDEQRVAILNEVEDDQEKSATAANTSKSPPGPDDISQLPDDGPRCPELKSYPSQIFGTQARFFNRSWYEQYSWLEYSIALDATFCFACRHFAHVRQSGHTETAFTHDDFRNWKKASVSLKTHDTAAPHKYYMESWAEFKLQKEKGSKIKNLMNSAHAKAVEENRKYMRAVVESLRFTACQTIAQRAHREDEQSTNRDNFLELLHLLGKFDSVIKKKLSDGPSNAKYVHHDIQNEIVDIMANMIRKQISEEVKAAEHFA</sequence>
<dbReference type="InterPro" id="IPR006580">
    <property type="entry name" value="Znf_TTF"/>
</dbReference>
<evidence type="ECO:0000313" key="4">
    <source>
        <dbReference type="Proteomes" id="UP000008672"/>
    </source>
</evidence>
<reference evidence="4" key="1">
    <citation type="submission" date="2011-08" db="EMBL/GenBank/DDBJ databases">
        <title>The draft genome of Latimeria chalumnae.</title>
        <authorList>
            <person name="Di Palma F."/>
            <person name="Alfoldi J."/>
            <person name="Johnson J."/>
            <person name="Berlin A."/>
            <person name="Gnerre S."/>
            <person name="Jaffe D."/>
            <person name="MacCallum I."/>
            <person name="Young S."/>
            <person name="Walker B.J."/>
            <person name="Lander E."/>
            <person name="Lindblad-Toh K."/>
        </authorList>
    </citation>
    <scope>NUCLEOTIDE SEQUENCE [LARGE SCALE GENOMIC DNA]</scope>
    <source>
        <strain evidence="4">Wild caught</strain>
    </source>
</reference>
<dbReference type="EMBL" id="AFYH01085558">
    <property type="status" value="NOT_ANNOTATED_CDS"/>
    <property type="molecule type" value="Genomic_DNA"/>
</dbReference>
<dbReference type="Bgee" id="ENSLACG00000010785">
    <property type="expression patterns" value="Expressed in post-anal tail muscle and 1 other cell type or tissue"/>
</dbReference>
<reference evidence="3" key="2">
    <citation type="submission" date="2025-08" db="UniProtKB">
        <authorList>
            <consortium name="Ensembl"/>
        </authorList>
    </citation>
    <scope>IDENTIFICATION</scope>
</reference>
<dbReference type="OMA" id="EIVDIMA"/>
<dbReference type="PANTHER" id="PTHR45749:SF37">
    <property type="entry name" value="OS05G0311600 PROTEIN"/>
    <property type="match status" value="1"/>
</dbReference>
<keyword evidence="4" id="KW-1185">Reference proteome</keyword>
<dbReference type="GeneTree" id="ENSGT00940000164001"/>
<dbReference type="Proteomes" id="UP000008672">
    <property type="component" value="Unassembled WGS sequence"/>
</dbReference>
<dbReference type="PANTHER" id="PTHR45749">
    <property type="match status" value="1"/>
</dbReference>
<evidence type="ECO:0000256" key="1">
    <source>
        <dbReference type="SAM" id="MobiDB-lite"/>
    </source>
</evidence>
<feature type="domain" description="TTF-type" evidence="2">
    <location>
        <begin position="66"/>
        <end position="154"/>
    </location>
</feature>
<dbReference type="InterPro" id="IPR025398">
    <property type="entry name" value="DUF4371"/>
</dbReference>
<dbReference type="AlphaFoldDB" id="H3ARI2"/>
<dbReference type="SMART" id="SM00597">
    <property type="entry name" value="ZnF_TTF"/>
    <property type="match status" value="1"/>
</dbReference>
<organism evidence="3 4">
    <name type="scientific">Latimeria chalumnae</name>
    <name type="common">Coelacanth</name>
    <dbReference type="NCBI Taxonomy" id="7897"/>
    <lineage>
        <taxon>Eukaryota</taxon>
        <taxon>Metazoa</taxon>
        <taxon>Chordata</taxon>
        <taxon>Craniata</taxon>
        <taxon>Vertebrata</taxon>
        <taxon>Euteleostomi</taxon>
        <taxon>Coelacanthiformes</taxon>
        <taxon>Coelacanthidae</taxon>
        <taxon>Latimeria</taxon>
    </lineage>
</organism>
<proteinExistence type="predicted"/>
<dbReference type="Pfam" id="PF14291">
    <property type="entry name" value="DUF4371"/>
    <property type="match status" value="1"/>
</dbReference>
<feature type="region of interest" description="Disordered" evidence="1">
    <location>
        <begin position="18"/>
        <end position="51"/>
    </location>
</feature>
<evidence type="ECO:0000259" key="2">
    <source>
        <dbReference type="SMART" id="SM00597"/>
    </source>
</evidence>
<protein>
    <recommendedName>
        <fullName evidence="2">TTF-type domain-containing protein</fullName>
    </recommendedName>
</protein>
<accession>H3ARI2</accession>
<dbReference type="InParanoid" id="H3ARI2"/>
<dbReference type="Ensembl" id="ENSLACT00000012345.1">
    <property type="protein sequence ID" value="ENSLACP00000012253.1"/>
    <property type="gene ID" value="ENSLACG00000010785.1"/>
</dbReference>
<dbReference type="HOGENOM" id="CLU_1051854_0_0_1"/>
<reference evidence="3" key="3">
    <citation type="submission" date="2025-09" db="UniProtKB">
        <authorList>
            <consortium name="Ensembl"/>
        </authorList>
    </citation>
    <scope>IDENTIFICATION</scope>
</reference>